<dbReference type="InterPro" id="IPR036291">
    <property type="entry name" value="NAD(P)-bd_dom_sf"/>
</dbReference>
<sequence>MASSVNDITSSETKSPLTWLITGCSSGFGLQFARHALAAGHRVIATSRDPSKTPALVSEIEGAKPPGRGRWLQLDTSAADCGALIDRLETGQEEADGPHPPTAVNVLVNSAGFAITGPVEGFADQEVCDVMETNFFGPYRLMRAALPHMRRRRRGVIVNLSSGSGLEARHALGVYGASKAALDGISKTLAKEVAEFGIRVLQVYMGSFDTPMGHATKLVEQPLDPDYENSMVGKTIGVFQSGQFQALGDHKKAVRAIYDVVVGEGAGAGLGREVQMMLGKECAVRAIEVRDGLNHMLETFGEVCNGVDLD</sequence>
<dbReference type="InterPro" id="IPR020904">
    <property type="entry name" value="Sc_DH/Rdtase_CS"/>
</dbReference>
<gene>
    <name evidence="3" type="ORF">PG996_015127</name>
</gene>
<evidence type="ECO:0000256" key="2">
    <source>
        <dbReference type="RuleBase" id="RU000363"/>
    </source>
</evidence>
<evidence type="ECO:0000256" key="1">
    <source>
        <dbReference type="ARBA" id="ARBA00022857"/>
    </source>
</evidence>
<dbReference type="InterPro" id="IPR051911">
    <property type="entry name" value="SDR_oxidoreductase"/>
</dbReference>
<dbReference type="PANTHER" id="PTHR43976:SF6">
    <property type="entry name" value="OXIDOREDUCTASE, PUTATIVE (AFU_ORTHOLOGUE AFUA_1G13950)-RELATED"/>
    <property type="match status" value="1"/>
</dbReference>
<evidence type="ECO:0000313" key="3">
    <source>
        <dbReference type="EMBL" id="KAK8047063.1"/>
    </source>
</evidence>
<dbReference type="Proteomes" id="UP001446871">
    <property type="component" value="Unassembled WGS sequence"/>
</dbReference>
<proteinExistence type="inferred from homology"/>
<reference evidence="3 4" key="1">
    <citation type="submission" date="2023-01" db="EMBL/GenBank/DDBJ databases">
        <title>Analysis of 21 Apiospora genomes using comparative genomics revels a genus with tremendous synthesis potential of carbohydrate active enzymes and secondary metabolites.</title>
        <authorList>
            <person name="Sorensen T."/>
        </authorList>
    </citation>
    <scope>NUCLEOTIDE SEQUENCE [LARGE SCALE GENOMIC DNA]</scope>
    <source>
        <strain evidence="3 4">CBS 83171</strain>
    </source>
</reference>
<evidence type="ECO:0000313" key="4">
    <source>
        <dbReference type="Proteomes" id="UP001446871"/>
    </source>
</evidence>
<protein>
    <submittedName>
        <fullName evidence="3">Retinol dehydrogenase 8</fullName>
    </submittedName>
</protein>
<dbReference type="InterPro" id="IPR002347">
    <property type="entry name" value="SDR_fam"/>
</dbReference>
<comment type="caution">
    <text evidence="3">The sequence shown here is derived from an EMBL/GenBank/DDBJ whole genome shotgun (WGS) entry which is preliminary data.</text>
</comment>
<comment type="similarity">
    <text evidence="2">Belongs to the short-chain dehydrogenases/reductases (SDR) family.</text>
</comment>
<keyword evidence="1" id="KW-0521">NADP</keyword>
<dbReference type="PRINTS" id="PR00081">
    <property type="entry name" value="GDHRDH"/>
</dbReference>
<keyword evidence="4" id="KW-1185">Reference proteome</keyword>
<dbReference type="PANTHER" id="PTHR43976">
    <property type="entry name" value="SHORT CHAIN DEHYDROGENASE"/>
    <property type="match status" value="1"/>
</dbReference>
<dbReference type="Pfam" id="PF00106">
    <property type="entry name" value="adh_short"/>
    <property type="match status" value="1"/>
</dbReference>
<accession>A0ABR1TKA3</accession>
<name>A0ABR1TKA3_9PEZI</name>
<dbReference type="PRINTS" id="PR00080">
    <property type="entry name" value="SDRFAMILY"/>
</dbReference>
<organism evidence="3 4">
    <name type="scientific">Apiospora saccharicola</name>
    <dbReference type="NCBI Taxonomy" id="335842"/>
    <lineage>
        <taxon>Eukaryota</taxon>
        <taxon>Fungi</taxon>
        <taxon>Dikarya</taxon>
        <taxon>Ascomycota</taxon>
        <taxon>Pezizomycotina</taxon>
        <taxon>Sordariomycetes</taxon>
        <taxon>Xylariomycetidae</taxon>
        <taxon>Amphisphaeriales</taxon>
        <taxon>Apiosporaceae</taxon>
        <taxon>Apiospora</taxon>
    </lineage>
</organism>
<dbReference type="SUPFAM" id="SSF51735">
    <property type="entry name" value="NAD(P)-binding Rossmann-fold domains"/>
    <property type="match status" value="1"/>
</dbReference>
<dbReference type="PROSITE" id="PS00061">
    <property type="entry name" value="ADH_SHORT"/>
    <property type="match status" value="1"/>
</dbReference>
<dbReference type="Gene3D" id="3.40.50.720">
    <property type="entry name" value="NAD(P)-binding Rossmann-like Domain"/>
    <property type="match status" value="1"/>
</dbReference>
<dbReference type="EMBL" id="JAQQWM010000009">
    <property type="protein sequence ID" value="KAK8047063.1"/>
    <property type="molecule type" value="Genomic_DNA"/>
</dbReference>